<name>A0A411CQY7_9CAUD</name>
<gene>
    <name evidence="1" type="primary">31</name>
    <name evidence="1" type="ORF">SEA_SONALI_31</name>
</gene>
<proteinExistence type="predicted"/>
<evidence type="ECO:0000313" key="2">
    <source>
        <dbReference type="Proteomes" id="UP000289206"/>
    </source>
</evidence>
<protein>
    <submittedName>
        <fullName evidence="1">Uncharacterized protein</fullName>
    </submittedName>
</protein>
<dbReference type="EMBL" id="MK411746">
    <property type="protein sequence ID" value="QAY16143.1"/>
    <property type="molecule type" value="Genomic_DNA"/>
</dbReference>
<keyword evidence="2" id="KW-1185">Reference proteome</keyword>
<dbReference type="GeneID" id="55011122"/>
<dbReference type="Proteomes" id="UP000289206">
    <property type="component" value="Segment"/>
</dbReference>
<dbReference type="RefSeq" id="YP_009819704.1">
    <property type="nucleotide sequence ID" value="NC_048152.1"/>
</dbReference>
<reference evidence="1 2" key="1">
    <citation type="submission" date="2019-01" db="EMBL/GenBank/DDBJ databases">
        <authorList>
            <person name="Adair T.L."/>
            <person name="Lucas L.G."/>
            <person name="Young A.M."/>
            <person name="Antrich S.C."/>
            <person name="Baird A.G."/>
            <person name="Dunn E.L."/>
            <person name="Fernandes B.I."/>
            <person name="Fraley E.G."/>
            <person name="Ghanem A.X."/>
            <person name="Gilbert M.G."/>
            <person name="Morris T.B."/>
            <person name="Nortch B.D."/>
            <person name="Overcash M.E."/>
            <person name="Pavleszek K.E."/>
            <person name="Pellegrini L.I.O."/>
            <person name="Pham L.T."/>
            <person name="Rule L.S."/>
            <person name="Schultz E.M."/>
            <person name="Smith J."/>
            <person name="Thong B.J."/>
            <person name="Turner H.A."/>
            <person name="Walker G."/>
            <person name="Whitaker Z.J."/>
            <person name="Wilsey R.N."/>
            <person name="Yanney R.L."/>
            <person name="Klyczek K."/>
            <person name="Garlena R.A."/>
            <person name="Russell D.A."/>
            <person name="Pope W.H."/>
            <person name="Jacobs-Sera D."/>
            <person name="Hatfull G.F."/>
        </authorList>
    </citation>
    <scope>NUCLEOTIDE SEQUENCE [LARGE SCALE GENOMIC DNA]</scope>
</reference>
<evidence type="ECO:0000313" key="1">
    <source>
        <dbReference type="EMBL" id="QAY16143.1"/>
    </source>
</evidence>
<sequence length="55" mass="6253">MTEVTIRDNTLPFHRADLDVVFRYNPSDATVISLTKEELREVITKGQAYLEALDG</sequence>
<accession>A0A411CQY7</accession>
<organism evidence="1 2">
    <name type="scientific">Arthrobacter phage Sonali</name>
    <dbReference type="NCBI Taxonomy" id="2510495"/>
    <lineage>
        <taxon>Viruses</taxon>
        <taxon>Duplodnaviria</taxon>
        <taxon>Heunggongvirae</taxon>
        <taxon>Uroviricota</taxon>
        <taxon>Caudoviricetes</taxon>
        <taxon>Sonalivirus</taxon>
        <taxon>Sonalivirus sonali</taxon>
    </lineage>
</organism>
<dbReference type="KEGG" id="vg:55011122"/>